<dbReference type="EMBL" id="GBRH01192991">
    <property type="protein sequence ID" value="JAE04905.1"/>
    <property type="molecule type" value="Transcribed_RNA"/>
</dbReference>
<accession>A0A0A9EVW2</accession>
<reference evidence="1" key="1">
    <citation type="submission" date="2014-09" db="EMBL/GenBank/DDBJ databases">
        <authorList>
            <person name="Magalhaes I.L.F."/>
            <person name="Oliveira U."/>
            <person name="Santos F.R."/>
            <person name="Vidigal T.H.D.A."/>
            <person name="Brescovit A.D."/>
            <person name="Santos A.J."/>
        </authorList>
    </citation>
    <scope>NUCLEOTIDE SEQUENCE</scope>
    <source>
        <tissue evidence="1">Shoot tissue taken approximately 20 cm above the soil surface</tissue>
    </source>
</reference>
<proteinExistence type="predicted"/>
<dbReference type="AlphaFoldDB" id="A0A0A9EVW2"/>
<protein>
    <submittedName>
        <fullName evidence="1">Uncharacterized protein</fullName>
    </submittedName>
</protein>
<name>A0A0A9EVW2_ARUDO</name>
<reference evidence="1" key="2">
    <citation type="journal article" date="2015" name="Data Brief">
        <title>Shoot transcriptome of the giant reed, Arundo donax.</title>
        <authorList>
            <person name="Barrero R.A."/>
            <person name="Guerrero F.D."/>
            <person name="Moolhuijzen P."/>
            <person name="Goolsby J.A."/>
            <person name="Tidwell J."/>
            <person name="Bellgard S.E."/>
            <person name="Bellgard M.I."/>
        </authorList>
    </citation>
    <scope>NUCLEOTIDE SEQUENCE</scope>
    <source>
        <tissue evidence="1">Shoot tissue taken approximately 20 cm above the soil surface</tissue>
    </source>
</reference>
<sequence>MGGARTKQVTRLKQCSCKLDVTTVKQWKLSTRFERQKHYHKCKLSQSSMHLRPARLRSQIDSQLCMRYVFLQHVGASIYKGDTWETKGYASMSCSKAFQYLEQDGFRCIALSNHLSGLCIVSTIWFC</sequence>
<organism evidence="1">
    <name type="scientific">Arundo donax</name>
    <name type="common">Giant reed</name>
    <name type="synonym">Donax arundinaceus</name>
    <dbReference type="NCBI Taxonomy" id="35708"/>
    <lineage>
        <taxon>Eukaryota</taxon>
        <taxon>Viridiplantae</taxon>
        <taxon>Streptophyta</taxon>
        <taxon>Embryophyta</taxon>
        <taxon>Tracheophyta</taxon>
        <taxon>Spermatophyta</taxon>
        <taxon>Magnoliopsida</taxon>
        <taxon>Liliopsida</taxon>
        <taxon>Poales</taxon>
        <taxon>Poaceae</taxon>
        <taxon>PACMAD clade</taxon>
        <taxon>Arundinoideae</taxon>
        <taxon>Arundineae</taxon>
        <taxon>Arundo</taxon>
    </lineage>
</organism>
<evidence type="ECO:0000313" key="1">
    <source>
        <dbReference type="EMBL" id="JAE04905.1"/>
    </source>
</evidence>